<dbReference type="KEGG" id="caz:CARG_02510"/>
<dbReference type="AlphaFoldDB" id="U3GW38"/>
<keyword evidence="2" id="KW-1185">Reference proteome</keyword>
<evidence type="ECO:0000313" key="1">
    <source>
        <dbReference type="EMBL" id="AGU14663.1"/>
    </source>
</evidence>
<dbReference type="Proteomes" id="UP000016943">
    <property type="component" value="Chromosome"/>
</dbReference>
<protein>
    <submittedName>
        <fullName evidence="1">Uncharacterized protein</fullName>
    </submittedName>
</protein>
<dbReference type="PATRIC" id="fig|1348662.3.peg.497"/>
<dbReference type="EMBL" id="CP006365">
    <property type="protein sequence ID" value="AGU14663.1"/>
    <property type="molecule type" value="Genomic_DNA"/>
</dbReference>
<dbReference type="HOGENOM" id="CLU_1599929_0_0_11"/>
<organism evidence="1 2">
    <name type="scientific">Corynebacterium argentoratense DSM 44202</name>
    <dbReference type="NCBI Taxonomy" id="1348662"/>
    <lineage>
        <taxon>Bacteria</taxon>
        <taxon>Bacillati</taxon>
        <taxon>Actinomycetota</taxon>
        <taxon>Actinomycetes</taxon>
        <taxon>Mycobacteriales</taxon>
        <taxon>Corynebacteriaceae</taxon>
        <taxon>Corynebacterium</taxon>
    </lineage>
</organism>
<dbReference type="RefSeq" id="WP_020975806.1">
    <property type="nucleotide sequence ID" value="NC_022198.1"/>
</dbReference>
<reference evidence="1 2" key="1">
    <citation type="journal article" date="2013" name="Genome Announc.">
        <title>Whole-Genome Sequence of the Clinical Strain Corynebacterium argentoratense DSM 44202, Isolated from a Human Throat Specimen.</title>
        <authorList>
            <person name="Bomholt C."/>
            <person name="Glaub A."/>
            <person name="Gravermann K."/>
            <person name="Albersmeier A."/>
            <person name="Brinkrolf K."/>
            <person name="Ruckert C."/>
            <person name="Tauch A."/>
        </authorList>
    </citation>
    <scope>NUCLEOTIDE SEQUENCE [LARGE SCALE GENOMIC DNA]</scope>
    <source>
        <strain evidence="1">DSM 44202</strain>
    </source>
</reference>
<dbReference type="STRING" id="1348662.CARG_02510"/>
<dbReference type="GeneID" id="78249348"/>
<sequence>MAETAQNAGTTPLETTGFWEAYTAFSETLRELRGLADRAMEDMVDMDDGLCNACAYMENAPMSEEMRQKTTQAMEGHKKQLGALGQRVNDVWVAISLALTGLEDCSLLIDDMGEYGVNAKAYERLKRVKWDLEVAERSGRGASVIEKIDEAIKQLKHNASIAFLHT</sequence>
<evidence type="ECO:0000313" key="2">
    <source>
        <dbReference type="Proteomes" id="UP000016943"/>
    </source>
</evidence>
<gene>
    <name evidence="1" type="ORF">CARG_02510</name>
</gene>
<accession>U3GW38</accession>
<proteinExistence type="predicted"/>
<name>U3GW38_9CORY</name>